<dbReference type="PANTHER" id="PTHR11049">
    <property type="entry name" value="ACYL COENZYME A THIOESTER HYDROLASE"/>
    <property type="match status" value="1"/>
</dbReference>
<dbReference type="RefSeq" id="WP_263037179.1">
    <property type="nucleotide sequence ID" value="NZ_JAOTPL010000004.1"/>
</dbReference>
<evidence type="ECO:0000256" key="2">
    <source>
        <dbReference type="ARBA" id="ARBA00022801"/>
    </source>
</evidence>
<dbReference type="InterPro" id="IPR033120">
    <property type="entry name" value="HOTDOG_ACOT"/>
</dbReference>
<dbReference type="GO" id="GO:0052816">
    <property type="term" value="F:long-chain fatty acyl-CoA hydrolase activity"/>
    <property type="evidence" value="ECO:0007669"/>
    <property type="project" value="TreeGrafter"/>
</dbReference>
<feature type="domain" description="HotDog ACOT-type" evidence="4">
    <location>
        <begin position="4"/>
        <end position="117"/>
    </location>
</feature>
<evidence type="ECO:0000259" key="4">
    <source>
        <dbReference type="PROSITE" id="PS51770"/>
    </source>
</evidence>
<dbReference type="InterPro" id="IPR040170">
    <property type="entry name" value="Cytosol_ACT"/>
</dbReference>
<keyword evidence="2 3" id="KW-0378">Hydrolase</keyword>
<dbReference type="EMBL" id="JAOTPL010000004">
    <property type="protein sequence ID" value="MCU7693692.1"/>
    <property type="molecule type" value="Genomic_DNA"/>
</dbReference>
<gene>
    <name evidence="5" type="ORF">OD355_04075</name>
</gene>
<reference evidence="5" key="1">
    <citation type="submission" date="2022-10" db="EMBL/GenBank/DDBJ databases">
        <authorList>
            <person name="Kim H.S."/>
            <person name="Kim J.-S."/>
            <person name="Suh M.K."/>
            <person name="Eom M.K."/>
            <person name="Lee J.-S."/>
        </authorList>
    </citation>
    <scope>NUCLEOTIDE SEQUENCE</scope>
    <source>
        <strain evidence="5">LIP-5</strain>
    </source>
</reference>
<comment type="caution">
    <text evidence="5">The sequence shown here is derived from an EMBL/GenBank/DDBJ whole genome shotgun (WGS) entry which is preliminary data.</text>
</comment>
<dbReference type="SUPFAM" id="SSF54637">
    <property type="entry name" value="Thioesterase/thiol ester dehydrase-isomerase"/>
    <property type="match status" value="1"/>
</dbReference>
<sequence length="127" mass="14533">MNTANGETRQSKAIFPNTWNANETLFGGEALKWMDEVAYITATRYTRQKMFTVKIEEIQFKKPAYKVSFVEVIGKVVEVSAVKLKVLVEMFVEDMYSDESGIKAVEGIFVFAALGENRRPQRVRIKE</sequence>
<comment type="similarity">
    <text evidence="1">Belongs to the acyl coenzyme A hydrolase family.</text>
</comment>
<keyword evidence="6" id="KW-1185">Reference proteome</keyword>
<name>A0AAE3IQ04_9BACT</name>
<dbReference type="InterPro" id="IPR029069">
    <property type="entry name" value="HotDog_dom_sf"/>
</dbReference>
<dbReference type="Gene3D" id="3.10.129.10">
    <property type="entry name" value="Hotdog Thioesterase"/>
    <property type="match status" value="1"/>
</dbReference>
<dbReference type="Proteomes" id="UP001209317">
    <property type="component" value="Unassembled WGS sequence"/>
</dbReference>
<proteinExistence type="inferred from homology"/>
<evidence type="ECO:0000313" key="6">
    <source>
        <dbReference type="Proteomes" id="UP001209317"/>
    </source>
</evidence>
<organism evidence="5 6">
    <name type="scientific">Haoranjiania flava</name>
    <dbReference type="NCBI Taxonomy" id="1856322"/>
    <lineage>
        <taxon>Bacteria</taxon>
        <taxon>Pseudomonadati</taxon>
        <taxon>Bacteroidota</taxon>
        <taxon>Chitinophagia</taxon>
        <taxon>Chitinophagales</taxon>
        <taxon>Chitinophagaceae</taxon>
        <taxon>Haoranjiania</taxon>
    </lineage>
</organism>
<dbReference type="Pfam" id="PF03061">
    <property type="entry name" value="4HBT"/>
    <property type="match status" value="1"/>
</dbReference>
<dbReference type="GO" id="GO:0006637">
    <property type="term" value="P:acyl-CoA metabolic process"/>
    <property type="evidence" value="ECO:0007669"/>
    <property type="project" value="TreeGrafter"/>
</dbReference>
<accession>A0AAE3IQ04</accession>
<dbReference type="PROSITE" id="PS51770">
    <property type="entry name" value="HOTDOG_ACOT"/>
    <property type="match status" value="1"/>
</dbReference>
<evidence type="ECO:0000256" key="3">
    <source>
        <dbReference type="PROSITE-ProRule" id="PRU01106"/>
    </source>
</evidence>
<evidence type="ECO:0000313" key="5">
    <source>
        <dbReference type="EMBL" id="MCU7693692.1"/>
    </source>
</evidence>
<dbReference type="AlphaFoldDB" id="A0AAE3IQ04"/>
<dbReference type="InterPro" id="IPR006683">
    <property type="entry name" value="Thioestr_dom"/>
</dbReference>
<dbReference type="CDD" id="cd03442">
    <property type="entry name" value="BFIT_BACH"/>
    <property type="match status" value="1"/>
</dbReference>
<dbReference type="PANTHER" id="PTHR11049:SF24">
    <property type="entry name" value="CYTOSOLIC ACYL COENZYME A THIOESTER HYDROLASE"/>
    <property type="match status" value="1"/>
</dbReference>
<dbReference type="GO" id="GO:0005829">
    <property type="term" value="C:cytosol"/>
    <property type="evidence" value="ECO:0007669"/>
    <property type="project" value="TreeGrafter"/>
</dbReference>
<evidence type="ECO:0000256" key="1">
    <source>
        <dbReference type="ARBA" id="ARBA00010458"/>
    </source>
</evidence>
<dbReference type="GO" id="GO:0009062">
    <property type="term" value="P:fatty acid catabolic process"/>
    <property type="evidence" value="ECO:0007669"/>
    <property type="project" value="TreeGrafter"/>
</dbReference>
<protein>
    <submittedName>
        <fullName evidence="5">Acyl-CoA thioesterase</fullName>
    </submittedName>
</protein>